<evidence type="ECO:0000313" key="2">
    <source>
        <dbReference type="EMBL" id="PDX73390.1"/>
    </source>
</evidence>
<dbReference type="SUPFAM" id="SSF53448">
    <property type="entry name" value="Nucleotide-diphospho-sugar transferases"/>
    <property type="match status" value="1"/>
</dbReference>
<organism evidence="2 3">
    <name type="scientific">Faecalibacterium prausnitzii</name>
    <dbReference type="NCBI Taxonomy" id="853"/>
    <lineage>
        <taxon>Bacteria</taxon>
        <taxon>Bacillati</taxon>
        <taxon>Bacillota</taxon>
        <taxon>Clostridia</taxon>
        <taxon>Eubacteriales</taxon>
        <taxon>Oscillospiraceae</taxon>
        <taxon>Faecalibacterium</taxon>
    </lineage>
</organism>
<comment type="caution">
    <text evidence="2">The sequence shown here is derived from an EMBL/GenBank/DDBJ whole genome shotgun (WGS) entry which is preliminary data.</text>
</comment>
<dbReference type="EMBL" id="NMTV01000025">
    <property type="protein sequence ID" value="PDX73390.1"/>
    <property type="molecule type" value="Genomic_DNA"/>
</dbReference>
<dbReference type="AlphaFoldDB" id="A0A2A7A2M4"/>
<dbReference type="GO" id="GO:0016758">
    <property type="term" value="F:hexosyltransferase activity"/>
    <property type="evidence" value="ECO:0007669"/>
    <property type="project" value="UniProtKB-ARBA"/>
</dbReference>
<name>A0A2A7A2M4_9FIRM</name>
<sequence>MQDNICVSIICNTYNHEKYIAHALESFLMQKTDFSFEILVHDDASTDSTPDIIKTYAEKYPDIIKPILQTENQFSKGINVTQVFQYSRAKGKYIAFCEGDDYWIDSNKLQFQVDWLEQHPQDIGCVHKYIVVDEDENIQNIKTFGYYEKEERYTLKDFEEKELPSQLASLVCRNIFRNQGESYPESFNAVDIQGDIKIYLYLLAHGSIYRLPQTYSAYRFVRKVGGNSWSSRNIGARKGYQNWMAYQELEKVFRKEYGIEVSLKKRRAAMAAEVVIDCLYHRKGASWSHAWEVITKQDDCLSMVAKIAINKINRKIKGKID</sequence>
<dbReference type="PANTHER" id="PTHR22916:SF3">
    <property type="entry name" value="UDP-GLCNAC:BETAGAL BETA-1,3-N-ACETYLGLUCOSAMINYLTRANSFERASE-LIKE PROTEIN 1"/>
    <property type="match status" value="1"/>
</dbReference>
<dbReference type="InterPro" id="IPR001173">
    <property type="entry name" value="Glyco_trans_2-like"/>
</dbReference>
<accession>A0A2A7A2M4</accession>
<dbReference type="Pfam" id="PF00535">
    <property type="entry name" value="Glycos_transf_2"/>
    <property type="match status" value="1"/>
</dbReference>
<dbReference type="Gene3D" id="3.90.550.10">
    <property type="entry name" value="Spore Coat Polysaccharide Biosynthesis Protein SpsA, Chain A"/>
    <property type="match status" value="1"/>
</dbReference>
<evidence type="ECO:0000313" key="3">
    <source>
        <dbReference type="Proteomes" id="UP000219901"/>
    </source>
</evidence>
<dbReference type="Proteomes" id="UP000219901">
    <property type="component" value="Unassembled WGS sequence"/>
</dbReference>
<protein>
    <recommendedName>
        <fullName evidence="1">Glycosyltransferase 2-like domain-containing protein</fullName>
    </recommendedName>
</protein>
<evidence type="ECO:0000259" key="1">
    <source>
        <dbReference type="Pfam" id="PF00535"/>
    </source>
</evidence>
<dbReference type="RefSeq" id="WP_097782717.1">
    <property type="nucleotide sequence ID" value="NZ_NMTV01000025.1"/>
</dbReference>
<dbReference type="InterPro" id="IPR029044">
    <property type="entry name" value="Nucleotide-diphossugar_trans"/>
</dbReference>
<reference evidence="2 3" key="1">
    <citation type="journal article" date="2017" name="Front. Microbiol.">
        <title>New Insights into the Diversity of the Genus Faecalibacterium.</title>
        <authorList>
            <person name="Benevides L."/>
            <person name="Burman S."/>
            <person name="Martin R."/>
            <person name="Robert V."/>
            <person name="Thomas M."/>
            <person name="Miquel S."/>
            <person name="Chain F."/>
            <person name="Sokol H."/>
            <person name="Bermudez-Humaran L.G."/>
            <person name="Morrison M."/>
            <person name="Langella P."/>
            <person name="Azevedo V.A."/>
            <person name="Chatel J.M."/>
            <person name="Soares S."/>
        </authorList>
    </citation>
    <scope>NUCLEOTIDE SEQUENCE [LARGE SCALE GENOMIC DNA]</scope>
    <source>
        <strain evidence="2 3">CNCM I 4546</strain>
    </source>
</reference>
<gene>
    <name evidence="2" type="ORF">CGS55_03785</name>
</gene>
<dbReference type="PANTHER" id="PTHR22916">
    <property type="entry name" value="GLYCOSYLTRANSFERASE"/>
    <property type="match status" value="1"/>
</dbReference>
<proteinExistence type="predicted"/>
<feature type="domain" description="Glycosyltransferase 2-like" evidence="1">
    <location>
        <begin position="8"/>
        <end position="150"/>
    </location>
</feature>